<keyword evidence="4" id="KW-0769">Symport</keyword>
<dbReference type="InterPro" id="IPR020846">
    <property type="entry name" value="MFS_dom"/>
</dbReference>
<comment type="caution">
    <text evidence="9">The sequence shown here is derived from an EMBL/GenBank/DDBJ whole genome shotgun (WGS) entry which is preliminary data.</text>
</comment>
<dbReference type="InterPro" id="IPR044777">
    <property type="entry name" value="SLC17A9-like"/>
</dbReference>
<evidence type="ECO:0000256" key="5">
    <source>
        <dbReference type="ARBA" id="ARBA00022989"/>
    </source>
</evidence>
<evidence type="ECO:0000256" key="3">
    <source>
        <dbReference type="ARBA" id="ARBA00022692"/>
    </source>
</evidence>
<proteinExistence type="predicted"/>
<dbReference type="GO" id="GO:0015867">
    <property type="term" value="P:ATP transport"/>
    <property type="evidence" value="ECO:0007669"/>
    <property type="project" value="TreeGrafter"/>
</dbReference>
<reference evidence="9" key="1">
    <citation type="submission" date="2019-03" db="EMBL/GenBank/DDBJ databases">
        <title>Improved annotation for the trematode Fasciola hepatica.</title>
        <authorList>
            <person name="Choi Y.-J."/>
            <person name="Martin J."/>
            <person name="Mitreva M."/>
        </authorList>
    </citation>
    <scope>NUCLEOTIDE SEQUENCE [LARGE SCALE GENOMIC DNA]</scope>
</reference>
<dbReference type="GO" id="GO:0016020">
    <property type="term" value="C:membrane"/>
    <property type="evidence" value="ECO:0007669"/>
    <property type="project" value="UniProtKB-SubCell"/>
</dbReference>
<feature type="transmembrane region" description="Helical" evidence="7">
    <location>
        <begin position="76"/>
        <end position="97"/>
    </location>
</feature>
<feature type="transmembrane region" description="Helical" evidence="7">
    <location>
        <begin position="144"/>
        <end position="166"/>
    </location>
</feature>
<feature type="transmembrane region" description="Helical" evidence="7">
    <location>
        <begin position="103"/>
        <end position="123"/>
    </location>
</feature>
<feature type="transmembrane region" description="Helical" evidence="7">
    <location>
        <begin position="331"/>
        <end position="351"/>
    </location>
</feature>
<dbReference type="PROSITE" id="PS50850">
    <property type="entry name" value="MFS"/>
    <property type="match status" value="1"/>
</dbReference>
<feature type="transmembrane region" description="Helical" evidence="7">
    <location>
        <begin position="45"/>
        <end position="64"/>
    </location>
</feature>
<keyword evidence="2" id="KW-0813">Transport</keyword>
<keyword evidence="6 7" id="KW-0472">Membrane</keyword>
<organism evidence="9 10">
    <name type="scientific">Fasciola hepatica</name>
    <name type="common">Liver fluke</name>
    <dbReference type="NCBI Taxonomy" id="6192"/>
    <lineage>
        <taxon>Eukaryota</taxon>
        <taxon>Metazoa</taxon>
        <taxon>Spiralia</taxon>
        <taxon>Lophotrochozoa</taxon>
        <taxon>Platyhelminthes</taxon>
        <taxon>Trematoda</taxon>
        <taxon>Digenea</taxon>
        <taxon>Plagiorchiida</taxon>
        <taxon>Echinostomata</taxon>
        <taxon>Echinostomatoidea</taxon>
        <taxon>Fasciolidae</taxon>
        <taxon>Fasciola</taxon>
    </lineage>
</organism>
<keyword evidence="3 7" id="KW-0812">Transmembrane</keyword>
<protein>
    <submittedName>
        <fullName evidence="9">MFS transporter ACS family solute carrier family 17</fullName>
    </submittedName>
</protein>
<evidence type="ECO:0000256" key="7">
    <source>
        <dbReference type="SAM" id="Phobius"/>
    </source>
</evidence>
<evidence type="ECO:0000256" key="2">
    <source>
        <dbReference type="ARBA" id="ARBA00022448"/>
    </source>
</evidence>
<comment type="subcellular location">
    <subcellularLocation>
        <location evidence="1">Membrane</location>
        <topology evidence="1">Multi-pass membrane protein</topology>
    </subcellularLocation>
</comment>
<evidence type="ECO:0000313" key="9">
    <source>
        <dbReference type="EMBL" id="THD22057.1"/>
    </source>
</evidence>
<evidence type="ECO:0000256" key="4">
    <source>
        <dbReference type="ARBA" id="ARBA00022847"/>
    </source>
</evidence>
<dbReference type="GO" id="GO:0015293">
    <property type="term" value="F:symporter activity"/>
    <property type="evidence" value="ECO:0007669"/>
    <property type="project" value="UniProtKB-KW"/>
</dbReference>
<dbReference type="Proteomes" id="UP000230066">
    <property type="component" value="Unassembled WGS sequence"/>
</dbReference>
<name>A0A4E0RMV6_FASHE</name>
<dbReference type="FunFam" id="1.20.1250.20:FF:000003">
    <property type="entry name" value="Solute carrier family 17 member 3"/>
    <property type="match status" value="1"/>
</dbReference>
<feature type="transmembrane region" description="Helical" evidence="7">
    <location>
        <begin position="421"/>
        <end position="444"/>
    </location>
</feature>
<dbReference type="InterPro" id="IPR036259">
    <property type="entry name" value="MFS_trans_sf"/>
</dbReference>
<feature type="transmembrane region" description="Helical" evidence="7">
    <location>
        <begin position="363"/>
        <end position="381"/>
    </location>
</feature>
<evidence type="ECO:0000256" key="6">
    <source>
        <dbReference type="ARBA" id="ARBA00023136"/>
    </source>
</evidence>
<evidence type="ECO:0000256" key="1">
    <source>
        <dbReference type="ARBA" id="ARBA00004141"/>
    </source>
</evidence>
<feature type="domain" description="Major facilitator superfamily (MFS) profile" evidence="8">
    <location>
        <begin position="10"/>
        <end position="476"/>
    </location>
</feature>
<evidence type="ECO:0000259" key="8">
    <source>
        <dbReference type="PROSITE" id="PS50850"/>
    </source>
</evidence>
<dbReference type="SUPFAM" id="SSF103473">
    <property type="entry name" value="MFS general substrate transporter"/>
    <property type="match status" value="1"/>
</dbReference>
<evidence type="ECO:0000313" key="10">
    <source>
        <dbReference type="Proteomes" id="UP000230066"/>
    </source>
</evidence>
<dbReference type="InterPro" id="IPR050382">
    <property type="entry name" value="MFS_Na/Anion_cotransporter"/>
</dbReference>
<dbReference type="Gene3D" id="1.20.1250.20">
    <property type="entry name" value="MFS general substrate transporter like domains"/>
    <property type="match status" value="2"/>
</dbReference>
<dbReference type="PANTHER" id="PTHR11662:SF279">
    <property type="entry name" value="VOLTAGE-GATED PURINE NUCLEOTIDE UNIPORTER SLC17A9"/>
    <property type="match status" value="1"/>
</dbReference>
<feature type="transmembrane region" description="Helical" evidence="7">
    <location>
        <begin position="450"/>
        <end position="470"/>
    </location>
</feature>
<sequence length="478" mass="53354">MWRTHERYRWMACLFLGGVGLYASRAVLPISSVSMAVELHWNRQATGFIMGVFFWGYALTQYLAGYLSDRLGGELVICLSSFIWAVITLTFVYLPYVSNDPTTVYNLFVCARFILGFFQGFYYPSLASLMAKEVHPMERSITYAVLNAGAHFGTLVCGSVGSYLVTASGWRTPFATVGVLCIIWSVLTYLLMVQPKQRRHKNALNSKSPTTCRIPSIPSAYAVTSEFDASDINTHESKTYMFTEPTVVSSTTKSTFSSSGVIEKASEVDLDHSIRVIKPMDWDKLARHPPFWVMLLANFVHNNSFYIILNWCPSYFHDNFPDARSWVFNMVPWLIIFPSVLLGGFLADNWVRKGVSVTYVRKAITTIVLLGSSLFLLLLTVFEDYYSSLVCMAMALACLGFHCSGVLLNPQDLAPNHGGQLYGVMATVGTIPGFLGVYLAGYLLDVTHRWSVVFFSTSALSLVGWVAYTWHGSGEPIL</sequence>
<dbReference type="EMBL" id="JXXN02003030">
    <property type="protein sequence ID" value="THD22057.1"/>
    <property type="molecule type" value="Genomic_DNA"/>
</dbReference>
<dbReference type="Pfam" id="PF07690">
    <property type="entry name" value="MFS_1"/>
    <property type="match status" value="1"/>
</dbReference>
<feature type="transmembrane region" description="Helical" evidence="7">
    <location>
        <begin position="172"/>
        <end position="192"/>
    </location>
</feature>
<keyword evidence="5 7" id="KW-1133">Transmembrane helix</keyword>
<feature type="transmembrane region" description="Helical" evidence="7">
    <location>
        <begin position="387"/>
        <end position="409"/>
    </location>
</feature>
<dbReference type="InterPro" id="IPR011701">
    <property type="entry name" value="MFS"/>
</dbReference>
<accession>A0A4E0RMV6</accession>
<dbReference type="CDD" id="cd17380">
    <property type="entry name" value="MFS_SLC17A9_like"/>
    <property type="match status" value="1"/>
</dbReference>
<keyword evidence="10" id="KW-1185">Reference proteome</keyword>
<dbReference type="PANTHER" id="PTHR11662">
    <property type="entry name" value="SOLUTE CARRIER FAMILY 17"/>
    <property type="match status" value="1"/>
</dbReference>
<dbReference type="AlphaFoldDB" id="A0A4E0RMV6"/>
<gene>
    <name evidence="9" type="ORF">D915_007171</name>
</gene>